<organism evidence="1 2">
    <name type="scientific">Nostoc flagelliforme FACHB-838</name>
    <dbReference type="NCBI Taxonomy" id="2692904"/>
    <lineage>
        <taxon>Bacteria</taxon>
        <taxon>Bacillati</taxon>
        <taxon>Cyanobacteriota</taxon>
        <taxon>Cyanophyceae</taxon>
        <taxon>Nostocales</taxon>
        <taxon>Nostocaceae</taxon>
        <taxon>Nostoc</taxon>
    </lineage>
</organism>
<gene>
    <name evidence="1" type="ORF">H6G97_41535</name>
</gene>
<dbReference type="RefSeq" id="WP_190946352.1">
    <property type="nucleotide sequence ID" value="NZ_JACJSI010000289.1"/>
</dbReference>
<name>A0ABR8E1K3_9NOSO</name>
<sequence length="16" mass="2011">MYLREIGRFKRLLSKT</sequence>
<protein>
    <submittedName>
        <fullName evidence="1">Uncharacterized protein</fullName>
    </submittedName>
</protein>
<keyword evidence="2" id="KW-1185">Reference proteome</keyword>
<dbReference type="EMBL" id="JACJSI010000289">
    <property type="protein sequence ID" value="MBD2535531.1"/>
    <property type="molecule type" value="Genomic_DNA"/>
</dbReference>
<comment type="caution">
    <text evidence="1">The sequence shown here is derived from an EMBL/GenBank/DDBJ whole genome shotgun (WGS) entry which is preliminary data.</text>
</comment>
<accession>A0ABR8E1K3</accession>
<dbReference type="Proteomes" id="UP000623440">
    <property type="component" value="Unassembled WGS sequence"/>
</dbReference>
<proteinExistence type="predicted"/>
<reference evidence="1 2" key="1">
    <citation type="journal article" date="2020" name="ISME J.">
        <title>Comparative genomics reveals insights into cyanobacterial evolution and habitat adaptation.</title>
        <authorList>
            <person name="Chen M.Y."/>
            <person name="Teng W.K."/>
            <person name="Zhao L."/>
            <person name="Hu C.X."/>
            <person name="Zhou Y.K."/>
            <person name="Han B.P."/>
            <person name="Song L.R."/>
            <person name="Shu W.S."/>
        </authorList>
    </citation>
    <scope>NUCLEOTIDE SEQUENCE [LARGE SCALE GENOMIC DNA]</scope>
    <source>
        <strain evidence="1 2">FACHB-838</strain>
    </source>
</reference>
<evidence type="ECO:0000313" key="1">
    <source>
        <dbReference type="EMBL" id="MBD2535531.1"/>
    </source>
</evidence>
<evidence type="ECO:0000313" key="2">
    <source>
        <dbReference type="Proteomes" id="UP000623440"/>
    </source>
</evidence>